<feature type="transmembrane region" description="Helical" evidence="1">
    <location>
        <begin position="26"/>
        <end position="44"/>
    </location>
</feature>
<reference evidence="2 3" key="2">
    <citation type="journal article" date="2022" name="Microorganisms">
        <title>Complete Genome Sequences of Two Flavobacterium ammonificans Strains and a Flavobacterium ammoniigenes Strain of Ammonifying Bacterioplankton Isolated from Surface River Water.</title>
        <authorList>
            <person name="Suda W."/>
            <person name="Ogata Y."/>
            <person name="Shindo C."/>
            <person name="Watanabe K."/>
        </authorList>
    </citation>
    <scope>NUCLEOTIDE SEQUENCE [LARGE SCALE GENOMIC DNA]</scope>
    <source>
        <strain evidence="2 3">GENT11</strain>
    </source>
</reference>
<dbReference type="InterPro" id="IPR022270">
    <property type="entry name" value="Blh_diox"/>
</dbReference>
<keyword evidence="1" id="KW-1003">Cell membrane</keyword>
<sequence length="293" mass="34010">MSNTLKLSVITSFAGLWLTSYLSNKYQIILGFFLILSFGVLHGANDLVLIDQLKSNKKLDFIKIIGIYVSIVGISVLLFTNIPIVALLLFILVSSYHFGEQHWNEIIKTNKSFITPMFQFNYGLLILVILFYFNSKEVIEIIFEITKYTLSTEFIETALLITLSLFVVLSIRLYQISTEFKNNLIEQLFYLVVLAIVFKASSLIWGFTIYFIFWHSIPSLNDQLIFLYGSSTWADFKKYFKTAFIYWFISLIGVFGLYYIAKDMVVFDALFFAFLASITFPHFIVILNMYQKK</sequence>
<dbReference type="Proteomes" id="UP001319865">
    <property type="component" value="Chromosome"/>
</dbReference>
<keyword evidence="3" id="KW-1185">Reference proteome</keyword>
<gene>
    <name evidence="2" type="ORF">GENT11_16750</name>
</gene>
<dbReference type="Pfam" id="PF15461">
    <property type="entry name" value="BCD"/>
    <property type="match status" value="1"/>
</dbReference>
<evidence type="ECO:0000313" key="2">
    <source>
        <dbReference type="EMBL" id="BDB53363.1"/>
    </source>
</evidence>
<keyword evidence="1" id="KW-1133">Transmembrane helix</keyword>
<name>A0ABN6KW51_9FLAO</name>
<feature type="transmembrane region" description="Helical" evidence="1">
    <location>
        <begin position="113"/>
        <end position="133"/>
    </location>
</feature>
<keyword evidence="1" id="KW-0560">Oxidoreductase</keyword>
<feature type="transmembrane region" description="Helical" evidence="1">
    <location>
        <begin position="154"/>
        <end position="176"/>
    </location>
</feature>
<evidence type="ECO:0000256" key="1">
    <source>
        <dbReference type="HAMAP-Rule" id="MF_02093"/>
    </source>
</evidence>
<comment type="subcellular location">
    <subcellularLocation>
        <location evidence="1">Cell membrane</location>
        <topology evidence="1">Multi-pass membrane protein</topology>
    </subcellularLocation>
</comment>
<dbReference type="EMBL" id="AP025183">
    <property type="protein sequence ID" value="BDB53363.1"/>
    <property type="molecule type" value="Genomic_DNA"/>
</dbReference>
<dbReference type="NCBIfam" id="TIGR03753">
    <property type="entry name" value="blh_monoox"/>
    <property type="match status" value="1"/>
</dbReference>
<evidence type="ECO:0000313" key="3">
    <source>
        <dbReference type="Proteomes" id="UP001319865"/>
    </source>
</evidence>
<comment type="catalytic activity">
    <reaction evidence="1">
        <text>all-trans-beta-carotene + O2 = 2 all-trans-retinal</text>
        <dbReference type="Rhea" id="RHEA:32887"/>
        <dbReference type="ChEBI" id="CHEBI:15379"/>
        <dbReference type="ChEBI" id="CHEBI:17579"/>
        <dbReference type="ChEBI" id="CHEBI:17898"/>
        <dbReference type="EC" id="1.13.11.63"/>
    </reaction>
</comment>
<reference evidence="2 3" key="1">
    <citation type="journal article" date="2022" name="Int. J. Syst. Evol. Microbiol.">
        <title>Flavobacterium ammonificans sp. nov. and Flavobacterium ammoniigenes sp. nov., ammonifying bacteria isolated from surface river water.</title>
        <authorList>
            <person name="Watanabe K."/>
            <person name="Kitamura T."/>
            <person name="Ogata Y."/>
            <person name="Shindo C."/>
            <person name="Suda W."/>
        </authorList>
    </citation>
    <scope>NUCLEOTIDE SEQUENCE [LARGE SCALE GENOMIC DNA]</scope>
    <source>
        <strain evidence="2 3">GENT11</strain>
    </source>
</reference>
<comment type="cofactor">
    <cofactor evidence="1">
        <name>Fe(2+)</name>
        <dbReference type="ChEBI" id="CHEBI:29033"/>
    </cofactor>
</comment>
<dbReference type="HAMAP" id="MF_02093">
    <property type="entry name" value="Beta_carotene_diox"/>
    <property type="match status" value="1"/>
</dbReference>
<comment type="caution">
    <text evidence="1">Lacks conserved residue(s) required for the propagation of feature annotation.</text>
</comment>
<feature type="transmembrane region" description="Helical" evidence="1">
    <location>
        <begin position="188"/>
        <end position="213"/>
    </location>
</feature>
<comment type="function">
    <text evidence="1">Catalyzes the cleavage of beta-carotene at its central double bond (15,15') to yield two molecules of all-trans-retinal.</text>
</comment>
<keyword evidence="1" id="KW-0223">Dioxygenase</keyword>
<dbReference type="RefSeq" id="WP_229329548.1">
    <property type="nucleotide sequence ID" value="NZ_AP025183.1"/>
</dbReference>
<organism evidence="2 3">
    <name type="scientific">Flavobacterium ammonificans</name>
    <dbReference type="NCBI Taxonomy" id="1751056"/>
    <lineage>
        <taxon>Bacteria</taxon>
        <taxon>Pseudomonadati</taxon>
        <taxon>Bacteroidota</taxon>
        <taxon>Flavobacteriia</taxon>
        <taxon>Flavobacteriales</taxon>
        <taxon>Flavobacteriaceae</taxon>
        <taxon>Flavobacterium</taxon>
    </lineage>
</organism>
<proteinExistence type="inferred from homology"/>
<dbReference type="EC" id="1.13.11.63" evidence="1"/>
<feature type="transmembrane region" description="Helical" evidence="1">
    <location>
        <begin position="243"/>
        <end position="261"/>
    </location>
</feature>
<keyword evidence="1" id="KW-0472">Membrane</keyword>
<protein>
    <recommendedName>
        <fullName evidence="1">Probable beta-carotene 15,15'-dioxygenase</fullName>
        <ecNumber evidence="1">1.13.11.63</ecNumber>
    </recommendedName>
</protein>
<keyword evidence="1" id="KW-0479">Metal-binding</keyword>
<accession>A0ABN6KW51</accession>
<comment type="similarity">
    <text evidence="1">Belongs to the Brp/Blh beta-carotene diooxygenase family.</text>
</comment>
<feature type="transmembrane region" description="Helical" evidence="1">
    <location>
        <begin position="267"/>
        <end position="290"/>
    </location>
</feature>
<keyword evidence="1" id="KW-0408">Iron</keyword>
<keyword evidence="1" id="KW-0812">Transmembrane</keyword>
<feature type="transmembrane region" description="Helical" evidence="1">
    <location>
        <begin position="65"/>
        <end position="93"/>
    </location>
</feature>